<dbReference type="OrthoDB" id="4186197at2759"/>
<evidence type="ECO:0000313" key="2">
    <source>
        <dbReference type="EMBL" id="OJD24127.1"/>
    </source>
</evidence>
<dbReference type="VEuPathDB" id="FungiDB:ACJ73_04508"/>
<dbReference type="EMBL" id="LGTZ01000629">
    <property type="protein sequence ID" value="OJD24127.1"/>
    <property type="molecule type" value="Genomic_DNA"/>
</dbReference>
<proteinExistence type="predicted"/>
<feature type="compositionally biased region" description="Polar residues" evidence="1">
    <location>
        <begin position="413"/>
        <end position="428"/>
    </location>
</feature>
<reference evidence="2 3" key="1">
    <citation type="submission" date="2015-08" db="EMBL/GenBank/DDBJ databases">
        <title>Emmonsia species relationships and genome sequence.</title>
        <authorList>
            <person name="Cuomo C.A."/>
            <person name="Schwartz I.S."/>
            <person name="Kenyon C."/>
            <person name="De Hoog G.S."/>
            <person name="Govender N.P."/>
            <person name="Botha A."/>
            <person name="Moreno L."/>
            <person name="De Vries M."/>
            <person name="Munoz J.F."/>
            <person name="Stielow J.B."/>
        </authorList>
    </citation>
    <scope>NUCLEOTIDE SEQUENCE [LARGE SCALE GENOMIC DNA]</scope>
    <source>
        <strain evidence="2 3">EI222</strain>
    </source>
</reference>
<organism evidence="2 3">
    <name type="scientific">Blastomyces percursus</name>
    <dbReference type="NCBI Taxonomy" id="1658174"/>
    <lineage>
        <taxon>Eukaryota</taxon>
        <taxon>Fungi</taxon>
        <taxon>Dikarya</taxon>
        <taxon>Ascomycota</taxon>
        <taxon>Pezizomycotina</taxon>
        <taxon>Eurotiomycetes</taxon>
        <taxon>Eurotiomycetidae</taxon>
        <taxon>Onygenales</taxon>
        <taxon>Ajellomycetaceae</taxon>
        <taxon>Blastomyces</taxon>
    </lineage>
</organism>
<feature type="region of interest" description="Disordered" evidence="1">
    <location>
        <begin position="398"/>
        <end position="428"/>
    </location>
</feature>
<dbReference type="AlphaFoldDB" id="A0A1J9R6J4"/>
<comment type="caution">
    <text evidence="2">The sequence shown here is derived from an EMBL/GenBank/DDBJ whole genome shotgun (WGS) entry which is preliminary data.</text>
</comment>
<name>A0A1J9R6J4_9EURO</name>
<evidence type="ECO:0000256" key="1">
    <source>
        <dbReference type="SAM" id="MobiDB-lite"/>
    </source>
</evidence>
<keyword evidence="3" id="KW-1185">Reference proteome</keyword>
<sequence>MSKPSKSSGESKSSTKPIYVNVKGLTAKDVTHQPLVKYYDKRPRHVKSSSLHGLWFVDDVEAWWDFEDQADSFFAKVPWSTHTSILAYDLPDEGASDFHIHAADHFICGEELSISERWVQHALHPMSAVGKALGFTTVFGDWKATAQHSVTFVQSGKVDPTTGEIIYLESEVAGHATASMEPGLTAADRDPPKKRKRKELIPDYALMVEEDGAPRAVGEAKTPWNHNFQNLWLNLIHSEEKLEIRRALGQIGNYMIELGLKYGFLTNYERTFFLKSEDMKGKETIYCSPPNPYDASPLCGDKISVRQGLFFLQHLVRGDKWYARKLSDCSIINKRKEETVREAQERVKAALDQGIEKGDTDTAGQASDKLPDTAVLAGFRSGTEGLTNQFAGMVLKNPGTKSTRLADPLIPGQTATDSKSSAQNRRKK</sequence>
<dbReference type="Proteomes" id="UP000242791">
    <property type="component" value="Unassembled WGS sequence"/>
</dbReference>
<accession>A0A1J9R6J4</accession>
<evidence type="ECO:0000313" key="3">
    <source>
        <dbReference type="Proteomes" id="UP000242791"/>
    </source>
</evidence>
<gene>
    <name evidence="2" type="ORF">ACJ73_04508</name>
</gene>
<protein>
    <submittedName>
        <fullName evidence="2">Uncharacterized protein</fullName>
    </submittedName>
</protein>